<dbReference type="AlphaFoldDB" id="A0A026WS20"/>
<dbReference type="OrthoDB" id="7553333at2759"/>
<gene>
    <name evidence="1" type="ORF">X777_00532</name>
</gene>
<evidence type="ECO:0000313" key="1">
    <source>
        <dbReference type="EMBL" id="EZA58471.1"/>
    </source>
</evidence>
<protein>
    <recommendedName>
        <fullName evidence="3">Hemimethylated DNA-binding domain-containing protein</fullName>
    </recommendedName>
</protein>
<reference evidence="1 2" key="1">
    <citation type="journal article" date="2014" name="Curr. Biol.">
        <title>The genome of the clonal raider ant Cerapachys biroi.</title>
        <authorList>
            <person name="Oxley P.R."/>
            <person name="Ji L."/>
            <person name="Fetter-Pruneda I."/>
            <person name="McKenzie S.K."/>
            <person name="Li C."/>
            <person name="Hu H."/>
            <person name="Zhang G."/>
            <person name="Kronauer D.J."/>
        </authorList>
    </citation>
    <scope>NUCLEOTIDE SEQUENCE [LARGE SCALE GENOMIC DNA]</scope>
</reference>
<dbReference type="Proteomes" id="UP000053097">
    <property type="component" value="Unassembled WGS sequence"/>
</dbReference>
<dbReference type="EMBL" id="KK107124">
    <property type="protein sequence ID" value="EZA58471.1"/>
    <property type="molecule type" value="Genomic_DNA"/>
</dbReference>
<dbReference type="OMA" id="CEPTRIG"/>
<organism evidence="1 2">
    <name type="scientific">Ooceraea biroi</name>
    <name type="common">Clonal raider ant</name>
    <name type="synonym">Cerapachys biroi</name>
    <dbReference type="NCBI Taxonomy" id="2015173"/>
    <lineage>
        <taxon>Eukaryota</taxon>
        <taxon>Metazoa</taxon>
        <taxon>Ecdysozoa</taxon>
        <taxon>Arthropoda</taxon>
        <taxon>Hexapoda</taxon>
        <taxon>Insecta</taxon>
        <taxon>Pterygota</taxon>
        <taxon>Neoptera</taxon>
        <taxon>Endopterygota</taxon>
        <taxon>Hymenoptera</taxon>
        <taxon>Apocrita</taxon>
        <taxon>Aculeata</taxon>
        <taxon>Formicoidea</taxon>
        <taxon>Formicidae</taxon>
        <taxon>Dorylinae</taxon>
        <taxon>Ooceraea</taxon>
    </lineage>
</organism>
<evidence type="ECO:0008006" key="3">
    <source>
        <dbReference type="Google" id="ProtNLM"/>
    </source>
</evidence>
<evidence type="ECO:0000313" key="2">
    <source>
        <dbReference type="Proteomes" id="UP000053097"/>
    </source>
</evidence>
<name>A0A026WS20_OOCBI</name>
<sequence length="138" mass="16017">MYCQNAPSTKYMKCTPKQKKRKTEMKFAVGTIVKFNCAMYFKLHNTPLVIIGWTECDDLKLRAKNQSVWYLAFSAERDALCIREDNLEKLNTPTLINSCLLGEYFSEFKGTYYMPNKMLATEYPDDDFQCLDSSADIL</sequence>
<keyword evidence="2" id="KW-1185">Reference proteome</keyword>
<proteinExistence type="predicted"/>
<accession>A0A026WS20</accession>